<protein>
    <recommendedName>
        <fullName evidence="6 7">Methionine aminopeptidase</fullName>
        <shortName evidence="6">MAP</shortName>
        <shortName evidence="6">MetAP</shortName>
        <ecNumber evidence="6 7">3.4.11.18</ecNumber>
    </recommendedName>
    <alternativeName>
        <fullName evidence="6">Peptidase M</fullName>
    </alternativeName>
</protein>
<feature type="binding site" evidence="6">
    <location>
        <position position="111"/>
    </location>
    <ligand>
        <name>a divalent metal cation</name>
        <dbReference type="ChEBI" id="CHEBI:60240"/>
        <label>2</label>
        <note>catalytic</note>
    </ligand>
</feature>
<dbReference type="InterPro" id="IPR002467">
    <property type="entry name" value="Pept_M24A_MAP1"/>
</dbReference>
<feature type="binding site" evidence="6">
    <location>
        <position position="111"/>
    </location>
    <ligand>
        <name>a divalent metal cation</name>
        <dbReference type="ChEBI" id="CHEBI:60240"/>
        <label>1</label>
    </ligand>
</feature>
<evidence type="ECO:0000256" key="3">
    <source>
        <dbReference type="ARBA" id="ARBA00022670"/>
    </source>
</evidence>
<feature type="domain" description="Peptidase M24" evidence="8">
    <location>
        <begin position="12"/>
        <end position="245"/>
    </location>
</feature>
<keyword evidence="3 6" id="KW-0645">Protease</keyword>
<feature type="binding site" evidence="6">
    <location>
        <position position="181"/>
    </location>
    <ligand>
        <name>substrate</name>
    </ligand>
</feature>
<dbReference type="PRINTS" id="PR00599">
    <property type="entry name" value="MAPEPTIDASE"/>
</dbReference>
<dbReference type="Proteomes" id="UP001596175">
    <property type="component" value="Unassembled WGS sequence"/>
</dbReference>
<dbReference type="GO" id="GO:0004239">
    <property type="term" value="F:initiator methionyl aminopeptidase activity"/>
    <property type="evidence" value="ECO:0007669"/>
    <property type="project" value="UniProtKB-EC"/>
</dbReference>
<keyword evidence="2 6" id="KW-0031">Aminopeptidase</keyword>
<dbReference type="Pfam" id="PF00557">
    <property type="entry name" value="Peptidase_M24"/>
    <property type="match status" value="1"/>
</dbReference>
<comment type="function">
    <text evidence="1 6">Removes the N-terminal methionine from nascent proteins. The N-terminal methionine is often cleaved when the second residue in the primary sequence is small and uncharged (Met-Ala-, Cys, Gly, Pro, Ser, Thr, or Val). Requires deformylation of the N(alpha)-formylated initiator methionine before it can be hydrolyzed.</text>
</comment>
<dbReference type="Gene3D" id="3.90.230.10">
    <property type="entry name" value="Creatinase/methionine aminopeptidase superfamily"/>
    <property type="match status" value="1"/>
</dbReference>
<evidence type="ECO:0000256" key="1">
    <source>
        <dbReference type="ARBA" id="ARBA00002521"/>
    </source>
</evidence>
<comment type="subunit">
    <text evidence="6">Monomer.</text>
</comment>
<feature type="binding site" evidence="6">
    <location>
        <position position="207"/>
    </location>
    <ligand>
        <name>a divalent metal cation</name>
        <dbReference type="ChEBI" id="CHEBI:60240"/>
        <label>2</label>
        <note>catalytic</note>
    </ligand>
</feature>
<feature type="binding site" evidence="6">
    <location>
        <position position="83"/>
    </location>
    <ligand>
        <name>substrate</name>
    </ligand>
</feature>
<gene>
    <name evidence="6 9" type="primary">map</name>
    <name evidence="9" type="ORF">ACFPK1_20445</name>
</gene>
<dbReference type="EC" id="3.4.11.18" evidence="6 7"/>
<comment type="caution">
    <text evidence="9">The sequence shown here is derived from an EMBL/GenBank/DDBJ whole genome shotgun (WGS) entry which is preliminary data.</text>
</comment>
<evidence type="ECO:0000256" key="4">
    <source>
        <dbReference type="ARBA" id="ARBA00022723"/>
    </source>
</evidence>
<comment type="similarity">
    <text evidence="6">Belongs to the peptidase M24A family. Methionine aminopeptidase type 1 subfamily.</text>
</comment>
<feature type="binding site" evidence="6">
    <location>
        <position position="100"/>
    </location>
    <ligand>
        <name>a divalent metal cation</name>
        <dbReference type="ChEBI" id="CHEBI:60240"/>
        <label>1</label>
    </ligand>
</feature>
<dbReference type="RefSeq" id="WP_378022780.1">
    <property type="nucleotide sequence ID" value="NZ_JBHSKG010000011.1"/>
</dbReference>
<keyword evidence="4 6" id="KW-0479">Metal-binding</keyword>
<dbReference type="InterPro" id="IPR000994">
    <property type="entry name" value="Pept_M24"/>
</dbReference>
<feature type="binding site" evidence="6">
    <location>
        <position position="238"/>
    </location>
    <ligand>
        <name>a divalent metal cation</name>
        <dbReference type="ChEBI" id="CHEBI:60240"/>
        <label>2</label>
        <note>catalytic</note>
    </ligand>
</feature>
<name>A0ABV9ZJP3_9PSEU</name>
<evidence type="ECO:0000256" key="5">
    <source>
        <dbReference type="ARBA" id="ARBA00022801"/>
    </source>
</evidence>
<dbReference type="HAMAP" id="MF_01974">
    <property type="entry name" value="MetAP_1"/>
    <property type="match status" value="1"/>
</dbReference>
<dbReference type="PANTHER" id="PTHR43330">
    <property type="entry name" value="METHIONINE AMINOPEPTIDASE"/>
    <property type="match status" value="1"/>
</dbReference>
<evidence type="ECO:0000256" key="7">
    <source>
        <dbReference type="RuleBase" id="RU003653"/>
    </source>
</evidence>
<proteinExistence type="inferred from homology"/>
<organism evidence="9 10">
    <name type="scientific">Actinomycetospora rhizophila</name>
    <dbReference type="NCBI Taxonomy" id="1416876"/>
    <lineage>
        <taxon>Bacteria</taxon>
        <taxon>Bacillati</taxon>
        <taxon>Actinomycetota</taxon>
        <taxon>Actinomycetes</taxon>
        <taxon>Pseudonocardiales</taxon>
        <taxon>Pseudonocardiaceae</taxon>
        <taxon>Actinomycetospora</taxon>
    </lineage>
</organism>
<dbReference type="PANTHER" id="PTHR43330:SF27">
    <property type="entry name" value="METHIONINE AMINOPEPTIDASE"/>
    <property type="match status" value="1"/>
</dbReference>
<feature type="binding site" evidence="6">
    <location>
        <position position="174"/>
    </location>
    <ligand>
        <name>a divalent metal cation</name>
        <dbReference type="ChEBI" id="CHEBI:60240"/>
        <label>2</label>
        <note>catalytic</note>
    </ligand>
</feature>
<evidence type="ECO:0000313" key="10">
    <source>
        <dbReference type="Proteomes" id="UP001596175"/>
    </source>
</evidence>
<dbReference type="NCBIfam" id="TIGR00500">
    <property type="entry name" value="met_pdase_I"/>
    <property type="match status" value="1"/>
</dbReference>
<dbReference type="CDD" id="cd01086">
    <property type="entry name" value="MetAP1"/>
    <property type="match status" value="1"/>
</dbReference>
<accession>A0ABV9ZJP3</accession>
<evidence type="ECO:0000256" key="2">
    <source>
        <dbReference type="ARBA" id="ARBA00022438"/>
    </source>
</evidence>
<evidence type="ECO:0000256" key="6">
    <source>
        <dbReference type="HAMAP-Rule" id="MF_01974"/>
    </source>
</evidence>
<comment type="cofactor">
    <cofactor evidence="6">
        <name>Co(2+)</name>
        <dbReference type="ChEBI" id="CHEBI:48828"/>
    </cofactor>
    <cofactor evidence="6">
        <name>Zn(2+)</name>
        <dbReference type="ChEBI" id="CHEBI:29105"/>
    </cofactor>
    <cofactor evidence="6">
        <name>Mn(2+)</name>
        <dbReference type="ChEBI" id="CHEBI:29035"/>
    </cofactor>
    <cofactor evidence="6">
        <name>Fe(2+)</name>
        <dbReference type="ChEBI" id="CHEBI:29033"/>
    </cofactor>
    <text evidence="6">Binds 2 divalent metal cations per subunit. Has a high-affinity and a low affinity metal-binding site. The true nature of the physiological cofactor is under debate. The enzyme is active with cobalt, zinc, manganese or divalent iron ions. Most likely, methionine aminopeptidases function as mononuclear Fe(2+)-metalloproteases under physiological conditions, and the catalytically relevant metal-binding site has been assigned to the histidine-containing high-affinity site.</text>
</comment>
<dbReference type="InterPro" id="IPR001714">
    <property type="entry name" value="Pept_M24_MAP"/>
</dbReference>
<comment type="catalytic activity">
    <reaction evidence="6 7">
        <text>Release of N-terminal amino acids, preferentially methionine, from peptides and arylamides.</text>
        <dbReference type="EC" id="3.4.11.18"/>
    </reaction>
</comment>
<evidence type="ECO:0000259" key="8">
    <source>
        <dbReference type="Pfam" id="PF00557"/>
    </source>
</evidence>
<dbReference type="InterPro" id="IPR036005">
    <property type="entry name" value="Creatinase/aminopeptidase-like"/>
</dbReference>
<feature type="binding site" evidence="6">
    <location>
        <position position="238"/>
    </location>
    <ligand>
        <name>a divalent metal cation</name>
        <dbReference type="ChEBI" id="CHEBI:60240"/>
        <label>1</label>
    </ligand>
</feature>
<dbReference type="SUPFAM" id="SSF55920">
    <property type="entry name" value="Creatinase/aminopeptidase"/>
    <property type="match status" value="1"/>
</dbReference>
<keyword evidence="10" id="KW-1185">Reference proteome</keyword>
<dbReference type="EMBL" id="JBHSKG010000011">
    <property type="protein sequence ID" value="MFC5140619.1"/>
    <property type="molecule type" value="Genomic_DNA"/>
</dbReference>
<evidence type="ECO:0000313" key="9">
    <source>
        <dbReference type="EMBL" id="MFC5140619.1"/>
    </source>
</evidence>
<sequence length="261" mass="28196">MIELKTPAEIDRMHEAGRFVAHVLTELGERAVVGVNLLELEQHARGLIREHGAESCYWDYAPSFGRGPFRNVVCLSVNDAVLHGLPHDYVLRDGDVLSMDLAVLVGGWAADSARTVIVGTPREDDQRLVRAGEEALEAAIAAAQPGGKIGDVSAAIGAVAARHGYPVNLEFGGHGIGRTMHEDLHIPNDGRAGRGMRLRPGLTLALEPWFARTTGKIVFDPDGWTIRSADGSRTTHSEHTVAITEDGPRVLTRRESELALV</sequence>
<reference evidence="10" key="1">
    <citation type="journal article" date="2019" name="Int. J. Syst. Evol. Microbiol.">
        <title>The Global Catalogue of Microorganisms (GCM) 10K type strain sequencing project: providing services to taxonomists for standard genome sequencing and annotation.</title>
        <authorList>
            <consortium name="The Broad Institute Genomics Platform"/>
            <consortium name="The Broad Institute Genome Sequencing Center for Infectious Disease"/>
            <person name="Wu L."/>
            <person name="Ma J."/>
        </authorList>
    </citation>
    <scope>NUCLEOTIDE SEQUENCE [LARGE SCALE GENOMIC DNA]</scope>
    <source>
        <strain evidence="10">XZYJ18</strain>
    </source>
</reference>
<keyword evidence="5 6" id="KW-0378">Hydrolase</keyword>